<accession>A0A6H5IIJ8</accession>
<dbReference type="Gene3D" id="2.60.120.290">
    <property type="entry name" value="Spermadhesin, CUB domain"/>
    <property type="match status" value="1"/>
</dbReference>
<sequence>MNFKRRCSSSHLAYTAAPLPREALSDSDCESYISHNRLDLIVARTLLLLLLLLLTHYSLQRARQYQRAKRSIRSIYVLIIAMSLVCERRAGVRWSQRAREAAAAAVVRAVVPCDYAIGELELQGRKPRPATFPATCINSFVNKRSTERRFGARSILRIRLDGLRAKTMFTRHRVPRDNEQRTLYYACKLFKRRIGGLCATPKRREFDLNICINIKSGSNVKRASARYSARLVGCRASARERLLVSMTMSLLLLLLQRPEVAASASPSETTTSDNVGGGGESCGGHLTARRGVLSTPNFPGQFSTPIHCRWLLDASDLADRPNASIVVYLTQLYAFRGLRFHEYAYYENEATNFGGALLREIDEAGVFEIGTVRTYRPYLLVDFRLERLEGNHVRVLDRLLDVYGFNLTYEMTDDIAPKESCTLSNCSFTGNCFLASDRARRGIQGSPWAPGRFTVIASRASGASTAATDHFALLNAEIQYARMAALAGKGCNSAANCIYQCPISRDQAQQQPCQCKEPSHVDTECKKLVMLSRISQEGMKSIYGSSEPFVLNDDDDDDDDDEYNDSGEILITSSQLTRTPCCCDIIPRLNAKLHPYYLIKQASRSEHHQVSRMHNQLIWN</sequence>
<evidence type="ECO:0000313" key="7">
    <source>
        <dbReference type="Proteomes" id="UP000479190"/>
    </source>
</evidence>
<keyword evidence="7" id="KW-1185">Reference proteome</keyword>
<dbReference type="PROSITE" id="PS01180">
    <property type="entry name" value="CUB"/>
    <property type="match status" value="1"/>
</dbReference>
<protein>
    <recommendedName>
        <fullName evidence="5">CUB domain-containing protein</fullName>
    </recommendedName>
</protein>
<keyword evidence="4" id="KW-0472">Membrane</keyword>
<reference evidence="6 7" key="1">
    <citation type="submission" date="2020-02" db="EMBL/GenBank/DDBJ databases">
        <authorList>
            <person name="Ferguson B K."/>
        </authorList>
    </citation>
    <scope>NUCLEOTIDE SEQUENCE [LARGE SCALE GENOMIC DNA]</scope>
</reference>
<organism evidence="6 7">
    <name type="scientific">Trichogramma brassicae</name>
    <dbReference type="NCBI Taxonomy" id="86971"/>
    <lineage>
        <taxon>Eukaryota</taxon>
        <taxon>Metazoa</taxon>
        <taxon>Ecdysozoa</taxon>
        <taxon>Arthropoda</taxon>
        <taxon>Hexapoda</taxon>
        <taxon>Insecta</taxon>
        <taxon>Pterygota</taxon>
        <taxon>Neoptera</taxon>
        <taxon>Endopterygota</taxon>
        <taxon>Hymenoptera</taxon>
        <taxon>Apocrita</taxon>
        <taxon>Proctotrupomorpha</taxon>
        <taxon>Chalcidoidea</taxon>
        <taxon>Trichogrammatidae</taxon>
        <taxon>Trichogramma</taxon>
    </lineage>
</organism>
<feature type="compositionally biased region" description="Acidic residues" evidence="3">
    <location>
        <begin position="552"/>
        <end position="565"/>
    </location>
</feature>
<dbReference type="EMBL" id="CADCXV010000748">
    <property type="protein sequence ID" value="CAB0034611.1"/>
    <property type="molecule type" value="Genomic_DNA"/>
</dbReference>
<keyword evidence="4" id="KW-0812">Transmembrane</keyword>
<comment type="caution">
    <text evidence="2">Lacks conserved residue(s) required for the propagation of feature annotation.</text>
</comment>
<keyword evidence="1" id="KW-1015">Disulfide bond</keyword>
<evidence type="ECO:0000256" key="4">
    <source>
        <dbReference type="SAM" id="Phobius"/>
    </source>
</evidence>
<gene>
    <name evidence="6" type="ORF">TBRA_LOCUS6509</name>
</gene>
<evidence type="ECO:0000256" key="1">
    <source>
        <dbReference type="ARBA" id="ARBA00023157"/>
    </source>
</evidence>
<evidence type="ECO:0000313" key="6">
    <source>
        <dbReference type="EMBL" id="CAB0034611.1"/>
    </source>
</evidence>
<dbReference type="InterPro" id="IPR000859">
    <property type="entry name" value="CUB_dom"/>
</dbReference>
<dbReference type="Proteomes" id="UP000479190">
    <property type="component" value="Unassembled WGS sequence"/>
</dbReference>
<feature type="domain" description="CUB" evidence="5">
    <location>
        <begin position="282"/>
        <end position="412"/>
    </location>
</feature>
<keyword evidence="4" id="KW-1133">Transmembrane helix</keyword>
<evidence type="ECO:0000256" key="3">
    <source>
        <dbReference type="SAM" id="MobiDB-lite"/>
    </source>
</evidence>
<feature type="region of interest" description="Disordered" evidence="3">
    <location>
        <begin position="545"/>
        <end position="565"/>
    </location>
</feature>
<dbReference type="SUPFAM" id="SSF49854">
    <property type="entry name" value="Spermadhesin, CUB domain"/>
    <property type="match status" value="1"/>
</dbReference>
<evidence type="ECO:0000256" key="2">
    <source>
        <dbReference type="PROSITE-ProRule" id="PRU00059"/>
    </source>
</evidence>
<dbReference type="InterPro" id="IPR035914">
    <property type="entry name" value="Sperma_CUB_dom_sf"/>
</dbReference>
<dbReference type="OrthoDB" id="6138650at2759"/>
<name>A0A6H5IIJ8_9HYME</name>
<dbReference type="AlphaFoldDB" id="A0A6H5IIJ8"/>
<evidence type="ECO:0000259" key="5">
    <source>
        <dbReference type="PROSITE" id="PS01180"/>
    </source>
</evidence>
<feature type="transmembrane region" description="Helical" evidence="4">
    <location>
        <begin position="41"/>
        <end position="59"/>
    </location>
</feature>
<proteinExistence type="predicted"/>